<feature type="compositionally biased region" description="Low complexity" evidence="1">
    <location>
        <begin position="32"/>
        <end position="43"/>
    </location>
</feature>
<evidence type="ECO:0000256" key="1">
    <source>
        <dbReference type="SAM" id="MobiDB-lite"/>
    </source>
</evidence>
<feature type="non-terminal residue" evidence="2">
    <location>
        <position position="240"/>
    </location>
</feature>
<feature type="compositionally biased region" description="Basic and acidic residues" evidence="1">
    <location>
        <begin position="69"/>
        <end position="84"/>
    </location>
</feature>
<dbReference type="EMBL" id="CADCUH010000191">
    <property type="protein sequence ID" value="CAA9364889.1"/>
    <property type="molecule type" value="Genomic_DNA"/>
</dbReference>
<name>A0A6J4MNV4_9ACTN</name>
<evidence type="ECO:0000313" key="2">
    <source>
        <dbReference type="EMBL" id="CAA9364889.1"/>
    </source>
</evidence>
<protein>
    <submittedName>
        <fullName evidence="2">FIG01964566: Predicted membrane protein, hemolysin III homolog</fullName>
    </submittedName>
</protein>
<feature type="non-terminal residue" evidence="2">
    <location>
        <position position="1"/>
    </location>
</feature>
<accession>A0A6J4MNV4</accession>
<reference evidence="2" key="1">
    <citation type="submission" date="2020-02" db="EMBL/GenBank/DDBJ databases">
        <authorList>
            <person name="Meier V. D."/>
        </authorList>
    </citation>
    <scope>NUCLEOTIDE SEQUENCE</scope>
    <source>
        <strain evidence="2">AVDCRST_MAG36</strain>
    </source>
</reference>
<feature type="region of interest" description="Disordered" evidence="1">
    <location>
        <begin position="1"/>
        <end position="93"/>
    </location>
</feature>
<organism evidence="2">
    <name type="scientific">uncultured Nocardioidaceae bacterium</name>
    <dbReference type="NCBI Taxonomy" id="253824"/>
    <lineage>
        <taxon>Bacteria</taxon>
        <taxon>Bacillati</taxon>
        <taxon>Actinomycetota</taxon>
        <taxon>Actinomycetes</taxon>
        <taxon>Propionibacteriales</taxon>
        <taxon>Nocardioidaceae</taxon>
        <taxon>environmental samples</taxon>
    </lineage>
</organism>
<dbReference type="AlphaFoldDB" id="A0A6J4MNV4"/>
<gene>
    <name evidence="2" type="ORF">AVDCRST_MAG36-2988</name>
</gene>
<proteinExistence type="predicted"/>
<sequence>VDTPCCLRPGQGSAAGTAARRPALRGHRGRQAPAAGLAAPGHLTADRRRRHRSRRAVTDPDGPPGQCGVHRDGRPALHGVRDLPPRPLGPEGLGLPAPLRPREHLPADRRQLHPVHAPHARGTLACGAALDRLGGGTARRRVPRLLDRRPALAVHPGVHGAGMGGAVLQRRVRRGRQWRGLRARRDRRGALHPRRDRLRTAAAGPVPLVVRLPRGVPRPHRARLRRALRRRLAGDLLAAL</sequence>